<evidence type="ECO:0000313" key="2">
    <source>
        <dbReference type="EMBL" id="UYV98538.1"/>
    </source>
</evidence>
<dbReference type="Proteomes" id="UP001163293">
    <property type="component" value="Chromosome"/>
</dbReference>
<dbReference type="GeneID" id="79886206"/>
<keyword evidence="3" id="KW-1185">Reference proteome</keyword>
<feature type="compositionally biased region" description="Basic and acidic residues" evidence="1">
    <location>
        <begin position="19"/>
        <end position="34"/>
    </location>
</feature>
<protein>
    <submittedName>
        <fullName evidence="2">Uncharacterized protein</fullName>
    </submittedName>
</protein>
<reference evidence="2" key="1">
    <citation type="submission" date="2022-07" db="EMBL/GenBank/DDBJ databases">
        <authorList>
            <person name="Wu T."/>
        </authorList>
    </citation>
    <scope>NUCLEOTIDE SEQUENCE</scope>
    <source>
        <strain evidence="2">SD-1</strain>
    </source>
</reference>
<name>A0AAX3EKL3_PAEUR</name>
<dbReference type="EMBL" id="CP101185">
    <property type="protein sequence ID" value="UYV98538.1"/>
    <property type="molecule type" value="Genomic_DNA"/>
</dbReference>
<proteinExistence type="predicted"/>
<organism evidence="2 3">
    <name type="scientific">Paenarthrobacter ureafaciens</name>
    <dbReference type="NCBI Taxonomy" id="37931"/>
    <lineage>
        <taxon>Bacteria</taxon>
        <taxon>Bacillati</taxon>
        <taxon>Actinomycetota</taxon>
        <taxon>Actinomycetes</taxon>
        <taxon>Micrococcales</taxon>
        <taxon>Micrococcaceae</taxon>
        <taxon>Paenarthrobacter</taxon>
    </lineage>
</organism>
<accession>A0AAX3EKL3</accession>
<feature type="region of interest" description="Disordered" evidence="1">
    <location>
        <begin position="14"/>
        <end position="60"/>
    </location>
</feature>
<sequence>MNLPLFHDPLQGTVTVDAPVHDPRRDVPFRRDAQARTNQPRGKAAKPGRVEHGSAPTRTARQLKVAEDLQALMARSGARH</sequence>
<evidence type="ECO:0000313" key="3">
    <source>
        <dbReference type="Proteomes" id="UP001163293"/>
    </source>
</evidence>
<evidence type="ECO:0000256" key="1">
    <source>
        <dbReference type="SAM" id="MobiDB-lite"/>
    </source>
</evidence>
<dbReference type="RefSeq" id="WP_021473747.1">
    <property type="nucleotide sequence ID" value="NZ_BDMH01000011.1"/>
</dbReference>
<gene>
    <name evidence="2" type="ORF">NL394_04760</name>
</gene>
<dbReference type="AlphaFoldDB" id="A0AAX3EKL3"/>